<dbReference type="GO" id="GO:0031210">
    <property type="term" value="F:phosphatidylcholine binding"/>
    <property type="evidence" value="ECO:0007669"/>
    <property type="project" value="TreeGrafter"/>
</dbReference>
<dbReference type="InterPro" id="IPR023393">
    <property type="entry name" value="START-like_dom_sf"/>
</dbReference>
<dbReference type="PANTHER" id="PTHR19308">
    <property type="entry name" value="PHOSPHATIDYLCHOLINE TRANSFER PROTEIN"/>
    <property type="match status" value="1"/>
</dbReference>
<keyword evidence="16" id="KW-1185">Reference proteome</keyword>
<evidence type="ECO:0000256" key="1">
    <source>
        <dbReference type="ARBA" id="ARBA00004496"/>
    </source>
</evidence>
<feature type="compositionally biased region" description="Low complexity" evidence="12">
    <location>
        <begin position="240"/>
        <end position="252"/>
    </location>
</feature>
<evidence type="ECO:0000313" key="14">
    <source>
        <dbReference type="EMBL" id="CAF0795210.1"/>
    </source>
</evidence>
<evidence type="ECO:0000256" key="5">
    <source>
        <dbReference type="ARBA" id="ARBA00022990"/>
    </source>
</evidence>
<comment type="subcellular location">
    <subcellularLocation>
        <location evidence="1">Cytoplasm</location>
    </subcellularLocation>
</comment>
<feature type="compositionally biased region" description="Basic and acidic residues" evidence="12">
    <location>
        <begin position="255"/>
        <end position="266"/>
    </location>
</feature>
<evidence type="ECO:0000259" key="13">
    <source>
        <dbReference type="PROSITE" id="PS50848"/>
    </source>
</evidence>
<dbReference type="PANTHER" id="PTHR19308:SF39">
    <property type="entry name" value="PHOSPHATIDYLCHOLINE TRANSFER PROTEIN"/>
    <property type="match status" value="1"/>
</dbReference>
<feature type="region of interest" description="Disordered" evidence="12">
    <location>
        <begin position="236"/>
        <end position="267"/>
    </location>
</feature>
<dbReference type="PROSITE" id="PS50848">
    <property type="entry name" value="START"/>
    <property type="match status" value="1"/>
</dbReference>
<keyword evidence="4" id="KW-0597">Phosphoprotein</keyword>
<keyword evidence="7" id="KW-0446">Lipid-binding</keyword>
<dbReference type="EMBL" id="CAJNOQ010000386">
    <property type="protein sequence ID" value="CAF0795210.1"/>
    <property type="molecule type" value="Genomic_DNA"/>
</dbReference>
<dbReference type="Proteomes" id="UP000663829">
    <property type="component" value="Unassembled WGS sequence"/>
</dbReference>
<evidence type="ECO:0000256" key="12">
    <source>
        <dbReference type="SAM" id="MobiDB-lite"/>
    </source>
</evidence>
<sequence>MNPLSDFDKFLRELDEPNVVGWKLFSEGHGVKVYRRQKEGSKLYEYKCYAEIPDISPDLFYKVFLDLEYRAVWDKYLKEAYPVRDGVRDGIYWQVVFPLLLDNQNREFTHDDRRIYFIMTHSEPFTTEPPRKKVVRIDVTQSQLLTCSDGGHGLKAFFWYFEDPKGNIPKPFWNWAAKLGIPIYLKTMLKACYSYPEWLKDKKKSFAFADDGEHEASFAVLNNLNDKDDDFEMIDNTQPTAATTTTTTTTTTKKNVREQKVSEKSLDSTTLLDNSKLKTNSDTLVSDNASRM</sequence>
<evidence type="ECO:0000256" key="10">
    <source>
        <dbReference type="ARBA" id="ARBA00077188"/>
    </source>
</evidence>
<evidence type="ECO:0000256" key="3">
    <source>
        <dbReference type="ARBA" id="ARBA00022490"/>
    </source>
</evidence>
<proteinExistence type="predicted"/>
<keyword evidence="5" id="KW-0007">Acetylation</keyword>
<evidence type="ECO:0000256" key="7">
    <source>
        <dbReference type="ARBA" id="ARBA00023121"/>
    </source>
</evidence>
<evidence type="ECO:0000256" key="9">
    <source>
        <dbReference type="ARBA" id="ARBA00069061"/>
    </source>
</evidence>
<dbReference type="AlphaFoldDB" id="A0A813SEL3"/>
<dbReference type="GO" id="GO:0008525">
    <property type="term" value="F:phosphatidylcholine transporter activity"/>
    <property type="evidence" value="ECO:0007669"/>
    <property type="project" value="TreeGrafter"/>
</dbReference>
<dbReference type="FunFam" id="3.30.530.20:FF:000017">
    <property type="entry name" value="Phosphatidylcholine transfer protein, putative"/>
    <property type="match status" value="1"/>
</dbReference>
<accession>A0A813SEL3</accession>
<organism evidence="14 16">
    <name type="scientific">Didymodactylos carnosus</name>
    <dbReference type="NCBI Taxonomy" id="1234261"/>
    <lineage>
        <taxon>Eukaryota</taxon>
        <taxon>Metazoa</taxon>
        <taxon>Spiralia</taxon>
        <taxon>Gnathifera</taxon>
        <taxon>Rotifera</taxon>
        <taxon>Eurotatoria</taxon>
        <taxon>Bdelloidea</taxon>
        <taxon>Philodinida</taxon>
        <taxon>Philodinidae</taxon>
        <taxon>Didymodactylos</taxon>
    </lineage>
</organism>
<gene>
    <name evidence="14" type="ORF">GPM918_LOCUS3214</name>
    <name evidence="15" type="ORF">SRO942_LOCUS3214</name>
</gene>
<evidence type="ECO:0000256" key="11">
    <source>
        <dbReference type="ARBA" id="ARBA00079049"/>
    </source>
</evidence>
<dbReference type="InterPro" id="IPR002913">
    <property type="entry name" value="START_lipid-bd_dom"/>
</dbReference>
<dbReference type="EMBL" id="CAJOBC010000386">
    <property type="protein sequence ID" value="CAF3579737.1"/>
    <property type="molecule type" value="Genomic_DNA"/>
</dbReference>
<comment type="caution">
    <text evidence="14">The sequence shown here is derived from an EMBL/GenBank/DDBJ whole genome shotgun (WGS) entry which is preliminary data.</text>
</comment>
<dbReference type="InterPro" id="IPR051213">
    <property type="entry name" value="START_lipid_transfer"/>
</dbReference>
<protein>
    <recommendedName>
        <fullName evidence="9">Phosphatidylcholine transfer protein</fullName>
    </recommendedName>
    <alternativeName>
        <fullName evidence="11">START domain-containing protein 2</fullName>
    </alternativeName>
    <alternativeName>
        <fullName evidence="10">StAR-related lipid transfer protein 2</fullName>
    </alternativeName>
</protein>
<evidence type="ECO:0000256" key="2">
    <source>
        <dbReference type="ARBA" id="ARBA00022448"/>
    </source>
</evidence>
<evidence type="ECO:0000313" key="16">
    <source>
        <dbReference type="Proteomes" id="UP000663829"/>
    </source>
</evidence>
<reference evidence="14" key="1">
    <citation type="submission" date="2021-02" db="EMBL/GenBank/DDBJ databases">
        <authorList>
            <person name="Nowell W R."/>
        </authorList>
    </citation>
    <scope>NUCLEOTIDE SEQUENCE</scope>
</reference>
<evidence type="ECO:0000256" key="4">
    <source>
        <dbReference type="ARBA" id="ARBA00022553"/>
    </source>
</evidence>
<dbReference type="OrthoDB" id="1295045at2759"/>
<keyword evidence="6" id="KW-0445">Lipid transport</keyword>
<name>A0A813SEL3_9BILA</name>
<feature type="domain" description="START" evidence="13">
    <location>
        <begin position="21"/>
        <end position="84"/>
    </location>
</feature>
<evidence type="ECO:0000313" key="15">
    <source>
        <dbReference type="EMBL" id="CAF3579737.1"/>
    </source>
</evidence>
<keyword evidence="2" id="KW-0813">Transport</keyword>
<keyword evidence="3" id="KW-0963">Cytoplasm</keyword>
<evidence type="ECO:0000256" key="8">
    <source>
        <dbReference type="ARBA" id="ARBA00063535"/>
    </source>
</evidence>
<comment type="subunit">
    <text evidence="8">Interacts with ACOT13/THEM2.</text>
</comment>
<evidence type="ECO:0000256" key="6">
    <source>
        <dbReference type="ARBA" id="ARBA00023055"/>
    </source>
</evidence>
<dbReference type="Proteomes" id="UP000681722">
    <property type="component" value="Unassembled WGS sequence"/>
</dbReference>
<dbReference type="Gene3D" id="3.30.530.20">
    <property type="match status" value="1"/>
</dbReference>
<dbReference type="GO" id="GO:0005829">
    <property type="term" value="C:cytosol"/>
    <property type="evidence" value="ECO:0007669"/>
    <property type="project" value="UniProtKB-ARBA"/>
</dbReference>
<dbReference type="Pfam" id="PF01852">
    <property type="entry name" value="START"/>
    <property type="match status" value="1"/>
</dbReference>
<dbReference type="SUPFAM" id="SSF55961">
    <property type="entry name" value="Bet v1-like"/>
    <property type="match status" value="1"/>
</dbReference>